<evidence type="ECO:0000259" key="8">
    <source>
        <dbReference type="PROSITE" id="PS50850"/>
    </source>
</evidence>
<feature type="domain" description="Major facilitator superfamily (MFS) profile" evidence="8">
    <location>
        <begin position="58"/>
        <end position="479"/>
    </location>
</feature>
<feature type="transmembrane region" description="Helical" evidence="7">
    <location>
        <begin position="419"/>
        <end position="439"/>
    </location>
</feature>
<feature type="transmembrane region" description="Helical" evidence="7">
    <location>
        <begin position="217"/>
        <end position="239"/>
    </location>
</feature>
<evidence type="ECO:0000256" key="2">
    <source>
        <dbReference type="ARBA" id="ARBA00022448"/>
    </source>
</evidence>
<gene>
    <name evidence="9" type="ORF">BDY17DRAFT_180290</name>
</gene>
<accession>A0A6A6PMW9</accession>
<feature type="transmembrane region" description="Helical" evidence="7">
    <location>
        <begin position="58"/>
        <end position="76"/>
    </location>
</feature>
<protein>
    <submittedName>
        <fullName evidence="9">Major facilitator superfamily domain-containing protein</fullName>
    </submittedName>
</protein>
<evidence type="ECO:0000256" key="5">
    <source>
        <dbReference type="ARBA" id="ARBA00023136"/>
    </source>
</evidence>
<dbReference type="Gene3D" id="1.20.1250.20">
    <property type="entry name" value="MFS general substrate transporter like domains"/>
    <property type="match status" value="2"/>
</dbReference>
<dbReference type="GO" id="GO:0022857">
    <property type="term" value="F:transmembrane transporter activity"/>
    <property type="evidence" value="ECO:0007669"/>
    <property type="project" value="InterPro"/>
</dbReference>
<dbReference type="InterPro" id="IPR036259">
    <property type="entry name" value="MFS_trans_sf"/>
</dbReference>
<dbReference type="Pfam" id="PF07690">
    <property type="entry name" value="MFS_1"/>
    <property type="match status" value="1"/>
</dbReference>
<feature type="transmembrane region" description="Helical" evidence="7">
    <location>
        <begin position="124"/>
        <end position="143"/>
    </location>
</feature>
<feature type="transmembrane region" description="Helical" evidence="7">
    <location>
        <begin position="451"/>
        <end position="472"/>
    </location>
</feature>
<feature type="transmembrane region" description="Helical" evidence="7">
    <location>
        <begin position="96"/>
        <end position="117"/>
    </location>
</feature>
<dbReference type="InterPro" id="IPR020846">
    <property type="entry name" value="MFS_dom"/>
</dbReference>
<dbReference type="RefSeq" id="XP_033587554.1">
    <property type="nucleotide sequence ID" value="XM_033729903.1"/>
</dbReference>
<name>A0A6A6PMW9_9PEZI</name>
<evidence type="ECO:0000313" key="9">
    <source>
        <dbReference type="EMBL" id="KAF2480984.1"/>
    </source>
</evidence>
<dbReference type="InterPro" id="IPR011701">
    <property type="entry name" value="MFS"/>
</dbReference>
<feature type="transmembrane region" description="Helical" evidence="7">
    <location>
        <begin position="325"/>
        <end position="346"/>
    </location>
</feature>
<feature type="transmembrane region" description="Helical" evidence="7">
    <location>
        <begin position="384"/>
        <end position="407"/>
    </location>
</feature>
<comment type="subcellular location">
    <subcellularLocation>
        <location evidence="1">Membrane</location>
        <topology evidence="1">Multi-pass membrane protein</topology>
    </subcellularLocation>
</comment>
<dbReference type="OrthoDB" id="2962993at2759"/>
<keyword evidence="3 7" id="KW-0812">Transmembrane</keyword>
<evidence type="ECO:0000256" key="7">
    <source>
        <dbReference type="SAM" id="Phobius"/>
    </source>
</evidence>
<sequence>MEKSPGLVEDIHSSNSQMGSEKGSAPAAYPEHAVDASGQPVYDDAEVRRIRRKIDWRLLPMLTFLYLASFVDRSNIGNAAIAGMNEDLALTGGQYNLALTLFFIPYVIFEVPANIVLKHMRPSWWIGIITTAWGLVVTFQGFVTTHEELYAVRFILGIAEAGFFPAAAFLLTIWYCRFEIQTRFGIFYLATSSAGAFSGLLAYGLQFMDGLGGKAGWRWIFIIEGIITVVAGVAVPFVLPDSPDRVKWLTPAEKELLQNRLSQDSGTAAGKVAVQEKFHWGALKDAMLDWKIWFAILIFWGTTVPTYAFAFTAPKIVADLGYTAANAQLLVVPIYVLAAITTLVATRMSDHYRIRWPFIVFPYCFAVIGFVGLLAIPHPKLPGLTYAFLFFIPGGCYPGVITMVGWLGANLAPTSKRAIGIALGISLANAGGLVGSNIYLEQEAPRYWLGYGFSLACVCTGIVATLALRFFYKSANDKRDRMSEAEIRAKYTEDELLLLGDKSPLYRYVL</sequence>
<dbReference type="GeneID" id="54470905"/>
<proteinExistence type="predicted"/>
<dbReference type="AlphaFoldDB" id="A0A6A6PMW9"/>
<dbReference type="PANTHER" id="PTHR43791:SF18">
    <property type="entry name" value="NICOTINIC ACID TRANSPORTER TNA1, PUTATIVE (AFU_ORTHOLOGUE AFUA_3G03820)-RELATED"/>
    <property type="match status" value="1"/>
</dbReference>
<dbReference type="PROSITE" id="PS50850">
    <property type="entry name" value="MFS"/>
    <property type="match status" value="1"/>
</dbReference>
<feature type="transmembrane region" description="Helical" evidence="7">
    <location>
        <begin position="186"/>
        <end position="205"/>
    </location>
</feature>
<dbReference type="Proteomes" id="UP000799767">
    <property type="component" value="Unassembled WGS sequence"/>
</dbReference>
<keyword evidence="5 7" id="KW-0472">Membrane</keyword>
<dbReference type="FunFam" id="1.20.1250.20:FF:000013">
    <property type="entry name" value="MFS general substrate transporter"/>
    <property type="match status" value="1"/>
</dbReference>
<dbReference type="GO" id="GO:0016020">
    <property type="term" value="C:membrane"/>
    <property type="evidence" value="ECO:0007669"/>
    <property type="project" value="UniProtKB-SubCell"/>
</dbReference>
<evidence type="ECO:0000256" key="4">
    <source>
        <dbReference type="ARBA" id="ARBA00022989"/>
    </source>
</evidence>
<evidence type="ECO:0000256" key="3">
    <source>
        <dbReference type="ARBA" id="ARBA00022692"/>
    </source>
</evidence>
<evidence type="ECO:0000256" key="1">
    <source>
        <dbReference type="ARBA" id="ARBA00004141"/>
    </source>
</evidence>
<organism evidence="9 10">
    <name type="scientific">Neohortaea acidophila</name>
    <dbReference type="NCBI Taxonomy" id="245834"/>
    <lineage>
        <taxon>Eukaryota</taxon>
        <taxon>Fungi</taxon>
        <taxon>Dikarya</taxon>
        <taxon>Ascomycota</taxon>
        <taxon>Pezizomycotina</taxon>
        <taxon>Dothideomycetes</taxon>
        <taxon>Dothideomycetidae</taxon>
        <taxon>Mycosphaerellales</taxon>
        <taxon>Teratosphaeriaceae</taxon>
        <taxon>Neohortaea</taxon>
    </lineage>
</organism>
<dbReference type="SUPFAM" id="SSF103473">
    <property type="entry name" value="MFS general substrate transporter"/>
    <property type="match status" value="1"/>
</dbReference>
<dbReference type="EMBL" id="MU001638">
    <property type="protein sequence ID" value="KAF2480984.1"/>
    <property type="molecule type" value="Genomic_DNA"/>
</dbReference>
<evidence type="ECO:0000256" key="6">
    <source>
        <dbReference type="SAM" id="MobiDB-lite"/>
    </source>
</evidence>
<keyword evidence="2" id="KW-0813">Transport</keyword>
<reference evidence="9" key="1">
    <citation type="journal article" date="2020" name="Stud. Mycol.">
        <title>101 Dothideomycetes genomes: a test case for predicting lifestyles and emergence of pathogens.</title>
        <authorList>
            <person name="Haridas S."/>
            <person name="Albert R."/>
            <person name="Binder M."/>
            <person name="Bloem J."/>
            <person name="Labutti K."/>
            <person name="Salamov A."/>
            <person name="Andreopoulos B."/>
            <person name="Baker S."/>
            <person name="Barry K."/>
            <person name="Bills G."/>
            <person name="Bluhm B."/>
            <person name="Cannon C."/>
            <person name="Castanera R."/>
            <person name="Culley D."/>
            <person name="Daum C."/>
            <person name="Ezra D."/>
            <person name="Gonzalez J."/>
            <person name="Henrissat B."/>
            <person name="Kuo A."/>
            <person name="Liang C."/>
            <person name="Lipzen A."/>
            <person name="Lutzoni F."/>
            <person name="Magnuson J."/>
            <person name="Mondo S."/>
            <person name="Nolan M."/>
            <person name="Ohm R."/>
            <person name="Pangilinan J."/>
            <person name="Park H.-J."/>
            <person name="Ramirez L."/>
            <person name="Alfaro M."/>
            <person name="Sun H."/>
            <person name="Tritt A."/>
            <person name="Yoshinaga Y."/>
            <person name="Zwiers L.-H."/>
            <person name="Turgeon B."/>
            <person name="Goodwin S."/>
            <person name="Spatafora J."/>
            <person name="Crous P."/>
            <person name="Grigoriev I."/>
        </authorList>
    </citation>
    <scope>NUCLEOTIDE SEQUENCE</scope>
    <source>
        <strain evidence="9">CBS 113389</strain>
    </source>
</reference>
<keyword evidence="10" id="KW-1185">Reference proteome</keyword>
<evidence type="ECO:0000313" key="10">
    <source>
        <dbReference type="Proteomes" id="UP000799767"/>
    </source>
</evidence>
<feature type="transmembrane region" description="Helical" evidence="7">
    <location>
        <begin position="358"/>
        <end position="378"/>
    </location>
</feature>
<feature type="region of interest" description="Disordered" evidence="6">
    <location>
        <begin position="1"/>
        <end position="29"/>
    </location>
</feature>
<dbReference type="FunFam" id="1.20.1250.20:FF:000034">
    <property type="entry name" value="MFS general substrate transporter"/>
    <property type="match status" value="1"/>
</dbReference>
<feature type="transmembrane region" description="Helical" evidence="7">
    <location>
        <begin position="292"/>
        <end position="313"/>
    </location>
</feature>
<keyword evidence="4 7" id="KW-1133">Transmembrane helix</keyword>
<dbReference type="PANTHER" id="PTHR43791">
    <property type="entry name" value="PERMEASE-RELATED"/>
    <property type="match status" value="1"/>
</dbReference>
<feature type="transmembrane region" description="Helical" evidence="7">
    <location>
        <begin position="149"/>
        <end position="174"/>
    </location>
</feature>